<dbReference type="PANTHER" id="PTHR37162:SF10">
    <property type="entry name" value="DUF4371 DOMAIN-CONTAINING PROTEIN"/>
    <property type="match status" value="1"/>
</dbReference>
<evidence type="ECO:0000313" key="2">
    <source>
        <dbReference type="EMBL" id="TBU01100.1"/>
    </source>
</evidence>
<feature type="compositionally biased region" description="Polar residues" evidence="1">
    <location>
        <begin position="1"/>
        <end position="10"/>
    </location>
</feature>
<organism evidence="2 3">
    <name type="scientific">Hamiltosporidium tvaerminnensis</name>
    <dbReference type="NCBI Taxonomy" id="1176355"/>
    <lineage>
        <taxon>Eukaryota</taxon>
        <taxon>Fungi</taxon>
        <taxon>Fungi incertae sedis</taxon>
        <taxon>Microsporidia</taxon>
        <taxon>Dubosqiidae</taxon>
        <taxon>Hamiltosporidium</taxon>
    </lineage>
</organism>
<comment type="caution">
    <text evidence="2">The sequence shown here is derived from an EMBL/GenBank/DDBJ whole genome shotgun (WGS) entry which is preliminary data.</text>
</comment>
<evidence type="ECO:0008006" key="4">
    <source>
        <dbReference type="Google" id="ProtNLM"/>
    </source>
</evidence>
<evidence type="ECO:0000256" key="1">
    <source>
        <dbReference type="SAM" id="MobiDB-lite"/>
    </source>
</evidence>
<dbReference type="PANTHER" id="PTHR37162">
    <property type="entry name" value="HAT FAMILY DIMERISATION DOMAINCONTAINING PROTEIN-RELATED"/>
    <property type="match status" value="1"/>
</dbReference>
<name>A0A4Q9L3K3_9MICR</name>
<dbReference type="AlphaFoldDB" id="A0A4Q9L3K3"/>
<feature type="region of interest" description="Disordered" evidence="1">
    <location>
        <begin position="1"/>
        <end position="24"/>
    </location>
</feature>
<accession>A0A4Q9L3K3</accession>
<gene>
    <name evidence="2" type="ORF">CWI37_0807p0020</name>
</gene>
<reference evidence="2 3" key="1">
    <citation type="submission" date="2017-12" db="EMBL/GenBank/DDBJ databases">
        <authorList>
            <person name="Pombert J.-F."/>
            <person name="Haag K.L."/>
            <person name="Ebert D."/>
        </authorList>
    </citation>
    <scope>NUCLEOTIDE SEQUENCE [LARGE SCALE GENOMIC DNA]</scope>
    <source>
        <strain evidence="2">FI-OER-3-3</strain>
    </source>
</reference>
<proteinExistence type="predicted"/>
<dbReference type="EMBL" id="PITJ01000807">
    <property type="protein sequence ID" value="TBU01100.1"/>
    <property type="molecule type" value="Genomic_DNA"/>
</dbReference>
<protein>
    <recommendedName>
        <fullName evidence="4">HAT C-terminal dimerisation domain-containing protein</fullName>
    </recommendedName>
</protein>
<dbReference type="Proteomes" id="UP000292362">
    <property type="component" value="Unassembled WGS sequence"/>
</dbReference>
<sequence>MSGKESNTMDDATPPKQAKRLTKYGKTWETSHPLSKEVKNNTFKAFCTICNEELSCAHGGISDLKHHASSASHINIIKTKASSALSKFINKPNDAVLEFKISVSFGEITCVYHTVNHGLSYNSMDCGHKLLPTVCSDSKIAQKFSCGRAKATAINKLKVDVECLRLNKHVVTRFLTLGPAIQRILKLWPALKSHFQDEDNECPTSLQNIFISEEEENKMLAYFAFLHNVKFVLENTMKKLESHSLTVVEMHVQMNTLFKKIEQRMNDNLSGRQTKKILDLLKQSNVDLAESMKNDFLSFYSNFITYLRKMYDFSAHNMLSKLLFFNLDTVISYSELVSSGELLNIHVDEYDFNAIQKWKTVFKPFSKTDVQNIFQIVEFIMSIPSSNCYVERFFSQMSIKWSDVRNRCLFEIIRDELMIMFNFKLDCKSFYQYLKTNKNFLKKLQLSSKYEK</sequence>
<dbReference type="VEuPathDB" id="MicrosporidiaDB:CWI37_0807p0020"/>
<evidence type="ECO:0000313" key="3">
    <source>
        <dbReference type="Proteomes" id="UP000292362"/>
    </source>
</evidence>